<proteinExistence type="predicted"/>
<dbReference type="RefSeq" id="WP_209537167.1">
    <property type="nucleotide sequence ID" value="NZ_JAUSRU010000006.1"/>
</dbReference>
<evidence type="ECO:0000313" key="7">
    <source>
        <dbReference type="Proteomes" id="UP001184828"/>
    </source>
</evidence>
<comment type="subcellular location">
    <subcellularLocation>
        <location evidence="1">Membrane</location>
        <topology evidence="1">Multi-pass membrane protein</topology>
    </subcellularLocation>
</comment>
<dbReference type="AlphaFoldDB" id="A0AAE3Y1P9"/>
<dbReference type="Pfam" id="PF04610">
    <property type="entry name" value="TrbL"/>
    <property type="match status" value="1"/>
</dbReference>
<sequence>MGFFEQFFTWLNGQLAVYVSANAARVASAIEPVAVTLATIYVMVWGYLSLTGRIQEPIWEGVKRIVVIGILLGISLRLWTYNDVAVDTFTHGPDQLAAAILGSSSTVSVVDQIWIDGNLTAEQLLSKGSVLNANFAYYLAGFLVYLLIGLTVVATAFLLALSKVAIALILALGPIFIVLLFFEATKRFFEAWVAQLANYALVTILATLAAALLLSVLRSYTQNTASLGGAITIAEGARVCIASALVFLTMRQVMSIAAGLASGIALSSFNAVSGFISWAMGGAKRSSYEFGRGVLDGLRREPGSRWDSFRRLAGNRIGTGMASIAGTGVARRGGTVLSRDKVMPSLSRNR</sequence>
<reference evidence="6" key="1">
    <citation type="submission" date="2023-07" db="EMBL/GenBank/DDBJ databases">
        <title>Sorghum-associated microbial communities from plants grown in Nebraska, USA.</title>
        <authorList>
            <person name="Schachtman D."/>
        </authorList>
    </citation>
    <scope>NUCLEOTIDE SEQUENCE</scope>
    <source>
        <strain evidence="6">DS2114</strain>
    </source>
</reference>
<evidence type="ECO:0000256" key="1">
    <source>
        <dbReference type="ARBA" id="ARBA00004141"/>
    </source>
</evidence>
<dbReference type="InterPro" id="IPR007688">
    <property type="entry name" value="Conjugal_tfr_TrbL/VirB6"/>
</dbReference>
<feature type="transmembrane region" description="Helical" evidence="5">
    <location>
        <begin position="33"/>
        <end position="50"/>
    </location>
</feature>
<evidence type="ECO:0000256" key="3">
    <source>
        <dbReference type="ARBA" id="ARBA00022989"/>
    </source>
</evidence>
<feature type="transmembrane region" description="Helical" evidence="5">
    <location>
        <begin position="135"/>
        <end position="159"/>
    </location>
</feature>
<protein>
    <submittedName>
        <fullName evidence="6">Type IV secretion system protein VirB6</fullName>
    </submittedName>
</protein>
<dbReference type="EMBL" id="JAVDQZ010000008">
    <property type="protein sequence ID" value="MDR6428830.1"/>
    <property type="molecule type" value="Genomic_DNA"/>
</dbReference>
<name>A0AAE3Y1P9_VARPD</name>
<feature type="transmembrane region" description="Helical" evidence="5">
    <location>
        <begin position="256"/>
        <end position="280"/>
    </location>
</feature>
<evidence type="ECO:0000256" key="2">
    <source>
        <dbReference type="ARBA" id="ARBA00022692"/>
    </source>
</evidence>
<evidence type="ECO:0000313" key="6">
    <source>
        <dbReference type="EMBL" id="MDR6428830.1"/>
    </source>
</evidence>
<dbReference type="GO" id="GO:0016020">
    <property type="term" value="C:membrane"/>
    <property type="evidence" value="ECO:0007669"/>
    <property type="project" value="UniProtKB-SubCell"/>
</dbReference>
<feature type="transmembrane region" description="Helical" evidence="5">
    <location>
        <begin position="196"/>
        <end position="217"/>
    </location>
</feature>
<comment type="caution">
    <text evidence="6">The sequence shown here is derived from an EMBL/GenBank/DDBJ whole genome shotgun (WGS) entry which is preliminary data.</text>
</comment>
<evidence type="ECO:0000256" key="5">
    <source>
        <dbReference type="SAM" id="Phobius"/>
    </source>
</evidence>
<gene>
    <name evidence="6" type="ORF">J2738_004994</name>
</gene>
<accession>A0AAE3Y1P9</accession>
<evidence type="ECO:0000256" key="4">
    <source>
        <dbReference type="ARBA" id="ARBA00023136"/>
    </source>
</evidence>
<feature type="transmembrane region" description="Helical" evidence="5">
    <location>
        <begin position="62"/>
        <end position="80"/>
    </location>
</feature>
<keyword evidence="3 5" id="KW-1133">Transmembrane helix</keyword>
<keyword evidence="2 5" id="KW-0812">Transmembrane</keyword>
<keyword evidence="4 5" id="KW-0472">Membrane</keyword>
<dbReference type="GO" id="GO:0030255">
    <property type="term" value="P:protein secretion by the type IV secretion system"/>
    <property type="evidence" value="ECO:0007669"/>
    <property type="project" value="InterPro"/>
</dbReference>
<feature type="transmembrane region" description="Helical" evidence="5">
    <location>
        <begin position="166"/>
        <end position="184"/>
    </location>
</feature>
<feature type="transmembrane region" description="Helical" evidence="5">
    <location>
        <begin position="229"/>
        <end position="250"/>
    </location>
</feature>
<dbReference type="Proteomes" id="UP001184828">
    <property type="component" value="Unassembled WGS sequence"/>
</dbReference>
<organism evidence="6 7">
    <name type="scientific">Variovorax paradoxus</name>
    <dbReference type="NCBI Taxonomy" id="34073"/>
    <lineage>
        <taxon>Bacteria</taxon>
        <taxon>Pseudomonadati</taxon>
        <taxon>Pseudomonadota</taxon>
        <taxon>Betaproteobacteria</taxon>
        <taxon>Burkholderiales</taxon>
        <taxon>Comamonadaceae</taxon>
        <taxon>Variovorax</taxon>
    </lineage>
</organism>